<dbReference type="EMBL" id="JAUEPT010000270">
    <property type="protein sequence ID" value="KAK0421885.1"/>
    <property type="molecule type" value="Genomic_DNA"/>
</dbReference>
<organism evidence="1 2">
    <name type="scientific">Armillaria borealis</name>
    <dbReference type="NCBI Taxonomy" id="47425"/>
    <lineage>
        <taxon>Eukaryota</taxon>
        <taxon>Fungi</taxon>
        <taxon>Dikarya</taxon>
        <taxon>Basidiomycota</taxon>
        <taxon>Agaricomycotina</taxon>
        <taxon>Agaricomycetes</taxon>
        <taxon>Agaricomycetidae</taxon>
        <taxon>Agaricales</taxon>
        <taxon>Marasmiineae</taxon>
        <taxon>Physalacriaceae</taxon>
        <taxon>Armillaria</taxon>
    </lineage>
</organism>
<name>A0AA39ICH7_9AGAR</name>
<comment type="caution">
    <text evidence="1">The sequence shown here is derived from an EMBL/GenBank/DDBJ whole genome shotgun (WGS) entry which is preliminary data.</text>
</comment>
<dbReference type="AlphaFoldDB" id="A0AA39ICH7"/>
<sequence>MCAVDSCVIMFKEMSVDIGAEEDSVRNAEWTAWRIMIWHGKMPGDSGRGLKKDRNKSVTHLLLDQCLMFKVDSVEQDIMLHGGVFSHESVSMFDPGSGIRPMISNSSSHSHIMSCLISNICPPIKSSVLFVNNVKNKYYAATFAVELHIPYIKHPHMDTLASHSIRTQKVATAHKNCYMGYFLQMV</sequence>
<dbReference type="Proteomes" id="UP001175226">
    <property type="component" value="Unassembled WGS sequence"/>
</dbReference>
<reference evidence="1" key="1">
    <citation type="submission" date="2023-06" db="EMBL/GenBank/DDBJ databases">
        <authorList>
            <consortium name="Lawrence Berkeley National Laboratory"/>
            <person name="Ahrendt S."/>
            <person name="Sahu N."/>
            <person name="Indic B."/>
            <person name="Wong-Bajracharya J."/>
            <person name="Merenyi Z."/>
            <person name="Ke H.-M."/>
            <person name="Monk M."/>
            <person name="Kocsube S."/>
            <person name="Drula E."/>
            <person name="Lipzen A."/>
            <person name="Balint B."/>
            <person name="Henrissat B."/>
            <person name="Andreopoulos B."/>
            <person name="Martin F.M."/>
            <person name="Harder C.B."/>
            <person name="Rigling D."/>
            <person name="Ford K.L."/>
            <person name="Foster G.D."/>
            <person name="Pangilinan J."/>
            <person name="Papanicolaou A."/>
            <person name="Barry K."/>
            <person name="LaButti K."/>
            <person name="Viragh M."/>
            <person name="Koriabine M."/>
            <person name="Yan M."/>
            <person name="Riley R."/>
            <person name="Champramary S."/>
            <person name="Plett K.L."/>
            <person name="Tsai I.J."/>
            <person name="Slot J."/>
            <person name="Sipos G."/>
            <person name="Plett J."/>
            <person name="Nagy L.G."/>
            <person name="Grigoriev I.V."/>
        </authorList>
    </citation>
    <scope>NUCLEOTIDE SEQUENCE</scope>
    <source>
        <strain evidence="1">FPL87.14</strain>
    </source>
</reference>
<keyword evidence="2" id="KW-1185">Reference proteome</keyword>
<protein>
    <submittedName>
        <fullName evidence="1">Uncharacterized protein</fullName>
    </submittedName>
</protein>
<proteinExistence type="predicted"/>
<gene>
    <name evidence="1" type="ORF">EV421DRAFT_1745771</name>
</gene>
<evidence type="ECO:0000313" key="2">
    <source>
        <dbReference type="Proteomes" id="UP001175226"/>
    </source>
</evidence>
<evidence type="ECO:0000313" key="1">
    <source>
        <dbReference type="EMBL" id="KAK0421885.1"/>
    </source>
</evidence>
<accession>A0AA39ICH7</accession>